<organism evidence="1">
    <name type="scientific">marine metagenome</name>
    <dbReference type="NCBI Taxonomy" id="408172"/>
    <lineage>
        <taxon>unclassified sequences</taxon>
        <taxon>metagenomes</taxon>
        <taxon>ecological metagenomes</taxon>
    </lineage>
</organism>
<proteinExistence type="predicted"/>
<protein>
    <submittedName>
        <fullName evidence="1">Uncharacterized protein</fullName>
    </submittedName>
</protein>
<dbReference type="AlphaFoldDB" id="A0A381YGP1"/>
<sequence length="326" mass="35860">MTSVLNNGMKDQRIIVLAFSVILLGTSFGGCLGNGLLSDDGDSISISAPIWNKGHYWEYGIKTADIEISTTMIVAIDDDSNDYYIGTASLIDAKRHAVLNHNPAIGRVQMSDLSVYENNVAQLLFDFPLEKNKDWSFSLYGKGGFAATVVDIQADRADIVATNSDGARIDYNFDVDAKWINSFVFTESTGETILEMQLAKHGDDYTGNSYFCRGGDLYDEEFIGPDFGYYDTEFANEGHERYGPWEYVVYYLEAKIGSEPGSGGELILRDHESTDILVETFSPGNSKNELGTVMGTSGNWTLEISLSGDADVRIRIAGAIEYSYAV</sequence>
<evidence type="ECO:0000313" key="1">
    <source>
        <dbReference type="EMBL" id="SVA75782.1"/>
    </source>
</evidence>
<reference evidence="1" key="1">
    <citation type="submission" date="2018-05" db="EMBL/GenBank/DDBJ databases">
        <authorList>
            <person name="Lanie J.A."/>
            <person name="Ng W.-L."/>
            <person name="Kazmierczak K.M."/>
            <person name="Andrzejewski T.M."/>
            <person name="Davidsen T.M."/>
            <person name="Wayne K.J."/>
            <person name="Tettelin H."/>
            <person name="Glass J.I."/>
            <person name="Rusch D."/>
            <person name="Podicherti R."/>
            <person name="Tsui H.-C.T."/>
            <person name="Winkler M.E."/>
        </authorList>
    </citation>
    <scope>NUCLEOTIDE SEQUENCE</scope>
</reference>
<dbReference type="EMBL" id="UINC01018115">
    <property type="protein sequence ID" value="SVA75782.1"/>
    <property type="molecule type" value="Genomic_DNA"/>
</dbReference>
<gene>
    <name evidence="1" type="ORF">METZ01_LOCUS128636</name>
</gene>
<accession>A0A381YGP1</accession>
<name>A0A381YGP1_9ZZZZ</name>